<evidence type="ECO:0000313" key="1">
    <source>
        <dbReference type="EMBL" id="PWA01804.1"/>
    </source>
</evidence>
<organism evidence="1 2">
    <name type="scientific">Smittium angustum</name>
    <dbReference type="NCBI Taxonomy" id="133377"/>
    <lineage>
        <taxon>Eukaryota</taxon>
        <taxon>Fungi</taxon>
        <taxon>Fungi incertae sedis</taxon>
        <taxon>Zoopagomycota</taxon>
        <taxon>Kickxellomycotina</taxon>
        <taxon>Harpellomycetes</taxon>
        <taxon>Harpellales</taxon>
        <taxon>Legeriomycetaceae</taxon>
        <taxon>Smittium</taxon>
    </lineage>
</organism>
<proteinExistence type="predicted"/>
<keyword evidence="2" id="KW-1185">Reference proteome</keyword>
<gene>
    <name evidence="1" type="ORF">BB558_002075</name>
</gene>
<protein>
    <submittedName>
        <fullName evidence="1">Uncharacterized protein</fullName>
    </submittedName>
</protein>
<reference evidence="1 2" key="1">
    <citation type="journal article" date="2018" name="MBio">
        <title>Comparative Genomics Reveals the Core Gene Toolbox for the Fungus-Insect Symbiosis.</title>
        <authorList>
            <person name="Wang Y."/>
            <person name="Stata M."/>
            <person name="Wang W."/>
            <person name="Stajich J.E."/>
            <person name="White M.M."/>
            <person name="Moncalvo J.M."/>
        </authorList>
    </citation>
    <scope>NUCLEOTIDE SEQUENCE [LARGE SCALE GENOMIC DNA]</scope>
    <source>
        <strain evidence="1 2">AUS-126-30</strain>
    </source>
</reference>
<accession>A0A2U1J9T9</accession>
<dbReference type="EMBL" id="MBFU01000130">
    <property type="protein sequence ID" value="PWA01804.1"/>
    <property type="molecule type" value="Genomic_DNA"/>
</dbReference>
<dbReference type="AlphaFoldDB" id="A0A2U1J9T9"/>
<evidence type="ECO:0000313" key="2">
    <source>
        <dbReference type="Proteomes" id="UP000245591"/>
    </source>
</evidence>
<comment type="caution">
    <text evidence="1">The sequence shown here is derived from an EMBL/GenBank/DDBJ whole genome shotgun (WGS) entry which is preliminary data.</text>
</comment>
<name>A0A2U1J9T9_SMIAN</name>
<sequence>MGRLKKSFLEKYSGPEIELRAWQELQSIKQNKKENIEELPKKAVPKPNSTGVVKTSEPKTKVSKISQIQKIILKTTEDSKIKNVKDEMEVELKKRKARAVVRKKREQKIAESLPQYSIKDKLADIPAKISIAQLLQIKGKNYLAIIDAGAACSVVTTAWTDKNSLLPYLESHQTIVIADGKKHRTLGLKEHSALIDVKNQELVFPMDKYDVVLSLSISASKDKRNQLNLEFLGVGKAVYALEEIELT</sequence>
<dbReference type="Proteomes" id="UP000245591">
    <property type="component" value="Unassembled WGS sequence"/>
</dbReference>